<name>A0A9P8LCQ6_9PEZI</name>
<proteinExistence type="predicted"/>
<comment type="caution">
    <text evidence="1">The sequence shown here is derived from an EMBL/GenBank/DDBJ whole genome shotgun (WGS) entry which is preliminary data.</text>
</comment>
<accession>A0A9P8LCQ6</accession>
<keyword evidence="2" id="KW-1185">Reference proteome</keyword>
<sequence>MPPATNDREFAEQTESFRALETDTLLRRMQTPEYQLPVVTLALRVLLVSRRTKEPPRFLRQHAQKARLAIGQCEDVDNLLRVIDSDCLDWDPESMLEEGGIFGPFLVSLAKMAGFELRDRQLLRVTTDRTVQNGDIVKEDYTYAGEFATLAGMIYRHEYRRCIAERESADNLEKDGPSPWSSSSNHFVPLISVSWNHVRILIAEYDDDYRKFLDTGNEDKEPFLRVREYGPFDMTNGDDLVALMAFLLAIVAKLEELWQIGTCN</sequence>
<evidence type="ECO:0000313" key="2">
    <source>
        <dbReference type="Proteomes" id="UP000750711"/>
    </source>
</evidence>
<reference evidence="1" key="1">
    <citation type="submission" date="2021-03" db="EMBL/GenBank/DDBJ databases">
        <title>Comparative genomics and phylogenomic investigation of the class Geoglossomycetes provide insights into ecological specialization and systematics.</title>
        <authorList>
            <person name="Melie T."/>
            <person name="Pirro S."/>
            <person name="Miller A.N."/>
            <person name="Quandt A."/>
        </authorList>
    </citation>
    <scope>NUCLEOTIDE SEQUENCE</scope>
    <source>
        <strain evidence="1">CAQ_001_2017</strain>
    </source>
</reference>
<dbReference type="Proteomes" id="UP000750711">
    <property type="component" value="Unassembled WGS sequence"/>
</dbReference>
<protein>
    <submittedName>
        <fullName evidence="1">Uncharacterized protein</fullName>
    </submittedName>
</protein>
<dbReference type="AlphaFoldDB" id="A0A9P8LCQ6"/>
<organism evidence="1 2">
    <name type="scientific">Trichoglossum hirsutum</name>
    <dbReference type="NCBI Taxonomy" id="265104"/>
    <lineage>
        <taxon>Eukaryota</taxon>
        <taxon>Fungi</taxon>
        <taxon>Dikarya</taxon>
        <taxon>Ascomycota</taxon>
        <taxon>Pezizomycotina</taxon>
        <taxon>Geoglossomycetes</taxon>
        <taxon>Geoglossales</taxon>
        <taxon>Geoglossaceae</taxon>
        <taxon>Trichoglossum</taxon>
    </lineage>
</organism>
<gene>
    <name evidence="1" type="ORF">GP486_003621</name>
</gene>
<evidence type="ECO:0000313" key="1">
    <source>
        <dbReference type="EMBL" id="KAH0559863.1"/>
    </source>
</evidence>
<dbReference type="EMBL" id="JAGHQM010000504">
    <property type="protein sequence ID" value="KAH0559863.1"/>
    <property type="molecule type" value="Genomic_DNA"/>
</dbReference>